<feature type="binding site" evidence="20">
    <location>
        <begin position="298"/>
        <end position="300"/>
    </location>
    <ligand>
        <name>GTP</name>
        <dbReference type="ChEBI" id="CHEBI:37565"/>
    </ligand>
</feature>
<dbReference type="Pfam" id="PF00926">
    <property type="entry name" value="DHBP_synthase"/>
    <property type="match status" value="1"/>
</dbReference>
<dbReference type="PIRSF" id="PIRSF001259">
    <property type="entry name" value="RibA"/>
    <property type="match status" value="1"/>
</dbReference>
<dbReference type="InterPro" id="IPR000422">
    <property type="entry name" value="DHBP_synthase_RibB"/>
</dbReference>
<feature type="region of interest" description="GTP cyclohydrolase II" evidence="20">
    <location>
        <begin position="205"/>
        <end position="408"/>
    </location>
</feature>
<keyword evidence="16 20" id="KW-0456">Lyase</keyword>
<dbReference type="SUPFAM" id="SSF142695">
    <property type="entry name" value="RibA-like"/>
    <property type="match status" value="1"/>
</dbReference>
<evidence type="ECO:0000256" key="4">
    <source>
        <dbReference type="ARBA" id="ARBA00004853"/>
    </source>
</evidence>
<evidence type="ECO:0000259" key="21">
    <source>
        <dbReference type="Pfam" id="PF00925"/>
    </source>
</evidence>
<keyword evidence="14 20" id="KW-0342">GTP-binding</keyword>
<dbReference type="Gene3D" id="3.40.50.10990">
    <property type="entry name" value="GTP cyclohydrolase II"/>
    <property type="match status" value="1"/>
</dbReference>
<dbReference type="FunFam" id="3.40.50.10990:FF:000001">
    <property type="entry name" value="Riboflavin biosynthesis protein RibBA"/>
    <property type="match status" value="1"/>
</dbReference>
<feature type="domain" description="GTP cyclohydrolase II" evidence="21">
    <location>
        <begin position="212"/>
        <end position="376"/>
    </location>
</feature>
<evidence type="ECO:0000256" key="5">
    <source>
        <dbReference type="ARBA" id="ARBA00004904"/>
    </source>
</evidence>
<comment type="catalytic activity">
    <reaction evidence="19 20">
        <text>GTP + 4 H2O = 2,5-diamino-6-hydroxy-4-(5-phosphoribosylamino)-pyrimidine + formate + 2 phosphate + 3 H(+)</text>
        <dbReference type="Rhea" id="RHEA:23704"/>
        <dbReference type="ChEBI" id="CHEBI:15377"/>
        <dbReference type="ChEBI" id="CHEBI:15378"/>
        <dbReference type="ChEBI" id="CHEBI:15740"/>
        <dbReference type="ChEBI" id="CHEBI:37565"/>
        <dbReference type="ChEBI" id="CHEBI:43474"/>
        <dbReference type="ChEBI" id="CHEBI:58614"/>
        <dbReference type="EC" id="3.5.4.25"/>
    </reaction>
</comment>
<dbReference type="InterPro" id="IPR032677">
    <property type="entry name" value="GTP_cyclohydro_II"/>
</dbReference>
<comment type="pathway">
    <text evidence="5 20">Cofactor biosynthesis; riboflavin biosynthesis; 2-hydroxy-3-oxobutyl phosphate from D-ribulose 5-phosphate: step 1/1.</text>
</comment>
<dbReference type="SUPFAM" id="SSF55821">
    <property type="entry name" value="YrdC/RibB"/>
    <property type="match status" value="1"/>
</dbReference>
<dbReference type="InterPro" id="IPR000926">
    <property type="entry name" value="RibA"/>
</dbReference>
<dbReference type="Pfam" id="PF00925">
    <property type="entry name" value="GTP_cyclohydro2"/>
    <property type="match status" value="1"/>
</dbReference>
<dbReference type="GO" id="GO:0003935">
    <property type="term" value="F:GTP cyclohydrolase II activity"/>
    <property type="evidence" value="ECO:0007669"/>
    <property type="project" value="UniProtKB-UniRule"/>
</dbReference>
<dbReference type="HAMAP" id="MF_00180">
    <property type="entry name" value="RibB"/>
    <property type="match status" value="1"/>
</dbReference>
<proteinExistence type="inferred from homology"/>
<feature type="active site" description="Proton acceptor; for GTP cyclohydrolase activity" evidence="20">
    <location>
        <position position="332"/>
    </location>
</feature>
<dbReference type="GO" id="GO:0000287">
    <property type="term" value="F:magnesium ion binding"/>
    <property type="evidence" value="ECO:0007669"/>
    <property type="project" value="UniProtKB-UniRule"/>
</dbReference>
<dbReference type="NCBIfam" id="NF001591">
    <property type="entry name" value="PRK00393.1"/>
    <property type="match status" value="1"/>
</dbReference>
<dbReference type="CDD" id="cd00641">
    <property type="entry name" value="GTP_cyclohydro2"/>
    <property type="match status" value="1"/>
</dbReference>
<dbReference type="AlphaFoldDB" id="A0A4R3L1F2"/>
<evidence type="ECO:0000256" key="17">
    <source>
        <dbReference type="ARBA" id="ARBA00023268"/>
    </source>
</evidence>
<evidence type="ECO:0000256" key="9">
    <source>
        <dbReference type="ARBA" id="ARBA00022723"/>
    </source>
</evidence>
<evidence type="ECO:0000256" key="3">
    <source>
        <dbReference type="ARBA" id="ARBA00002284"/>
    </source>
</evidence>
<feature type="binding site" evidence="20">
    <location>
        <position position="30"/>
    </location>
    <ligand>
        <name>Mg(2+)</name>
        <dbReference type="ChEBI" id="CHEBI:18420"/>
        <label>1</label>
    </ligand>
</feature>
<keyword evidence="15 20" id="KW-0464">Manganese</keyword>
<keyword evidence="17 20" id="KW-0511">Multifunctional enzyme</keyword>
<dbReference type="Proteomes" id="UP000295807">
    <property type="component" value="Unassembled WGS sequence"/>
</dbReference>
<dbReference type="EC" id="4.1.99.12" evidence="20"/>
<feature type="binding site" evidence="20">
    <location>
        <begin position="29"/>
        <end position="30"/>
    </location>
    <ligand>
        <name>D-ribulose 5-phosphate</name>
        <dbReference type="ChEBI" id="CHEBI:58121"/>
    </ligand>
</feature>
<feature type="binding site" evidence="20">
    <location>
        <position position="276"/>
    </location>
    <ligand>
        <name>GTP</name>
        <dbReference type="ChEBI" id="CHEBI:37565"/>
    </ligand>
</feature>
<feature type="binding site" evidence="20">
    <location>
        <position position="273"/>
    </location>
    <ligand>
        <name>Zn(2+)</name>
        <dbReference type="ChEBI" id="CHEBI:29105"/>
        <note>catalytic</note>
    </ligand>
</feature>
<comment type="function">
    <text evidence="18 20">Catalyzes the conversion of GTP to 2,5-diamino-6-ribosylamino-4(3H)-pyrimidinone 5'-phosphate (DARP), formate and pyrophosphate.</text>
</comment>
<dbReference type="GO" id="GO:0009231">
    <property type="term" value="P:riboflavin biosynthetic process"/>
    <property type="evidence" value="ECO:0007669"/>
    <property type="project" value="UniProtKB-UniRule"/>
</dbReference>
<comment type="cofactor">
    <cofactor evidence="20">
        <name>Zn(2+)</name>
        <dbReference type="ChEBI" id="CHEBI:29105"/>
    </cofactor>
    <text evidence="20">Binds 1 zinc ion per subunit.</text>
</comment>
<evidence type="ECO:0000256" key="19">
    <source>
        <dbReference type="ARBA" id="ARBA00049295"/>
    </source>
</evidence>
<feature type="region of interest" description="DHBP synthase" evidence="20">
    <location>
        <begin position="1"/>
        <end position="204"/>
    </location>
</feature>
<keyword evidence="9 20" id="KW-0479">Metal-binding</keyword>
<evidence type="ECO:0000256" key="15">
    <source>
        <dbReference type="ARBA" id="ARBA00023211"/>
    </source>
</evidence>
<keyword evidence="12 20" id="KW-0862">Zinc</keyword>
<dbReference type="NCBIfam" id="TIGR00506">
    <property type="entry name" value="ribB"/>
    <property type="match status" value="1"/>
</dbReference>
<evidence type="ECO:0000256" key="2">
    <source>
        <dbReference type="ARBA" id="ARBA00001936"/>
    </source>
</evidence>
<evidence type="ECO:0000256" key="16">
    <source>
        <dbReference type="ARBA" id="ARBA00023239"/>
    </source>
</evidence>
<evidence type="ECO:0000256" key="1">
    <source>
        <dbReference type="ARBA" id="ARBA00000141"/>
    </source>
</evidence>
<protein>
    <recommendedName>
        <fullName evidence="20">Riboflavin biosynthesis protein RibBA</fullName>
    </recommendedName>
    <domain>
        <recommendedName>
            <fullName evidence="20">3,4-dihydroxy-2-butanone 4-phosphate synthase</fullName>
            <shortName evidence="20">DHBP synthase</shortName>
            <ecNumber evidence="20">4.1.99.12</ecNumber>
        </recommendedName>
    </domain>
    <domain>
        <recommendedName>
            <fullName evidence="20">GTP cyclohydrolase-2</fullName>
            <ecNumber evidence="20">3.5.4.25</ecNumber>
        </recommendedName>
        <alternativeName>
            <fullName evidence="20">GTP cyclohydrolase II</fullName>
        </alternativeName>
    </domain>
</protein>
<dbReference type="UniPathway" id="UPA00275">
    <property type="reaction ID" value="UER00399"/>
</dbReference>
<evidence type="ECO:0000256" key="14">
    <source>
        <dbReference type="ARBA" id="ARBA00023134"/>
    </source>
</evidence>
<evidence type="ECO:0000256" key="7">
    <source>
        <dbReference type="ARBA" id="ARBA00008976"/>
    </source>
</evidence>
<feature type="binding site" evidence="20">
    <location>
        <begin position="143"/>
        <end position="147"/>
    </location>
    <ligand>
        <name>D-ribulose 5-phosphate</name>
        <dbReference type="ChEBI" id="CHEBI:58121"/>
    </ligand>
</feature>
<evidence type="ECO:0000313" key="23">
    <source>
        <dbReference type="Proteomes" id="UP000295807"/>
    </source>
</evidence>
<comment type="catalytic activity">
    <reaction evidence="1 20">
        <text>D-ribulose 5-phosphate = (2S)-2-hydroxy-3-oxobutyl phosphate + formate + H(+)</text>
        <dbReference type="Rhea" id="RHEA:18457"/>
        <dbReference type="ChEBI" id="CHEBI:15378"/>
        <dbReference type="ChEBI" id="CHEBI:15740"/>
        <dbReference type="ChEBI" id="CHEBI:58121"/>
        <dbReference type="ChEBI" id="CHEBI:58830"/>
        <dbReference type="EC" id="4.1.99.12"/>
    </reaction>
</comment>
<evidence type="ECO:0000256" key="11">
    <source>
        <dbReference type="ARBA" id="ARBA00022801"/>
    </source>
</evidence>
<feature type="binding site" evidence="20">
    <location>
        <position position="260"/>
    </location>
    <ligand>
        <name>Zn(2+)</name>
        <dbReference type="ChEBI" id="CHEBI:29105"/>
        <note>catalytic</note>
    </ligand>
</feature>
<evidence type="ECO:0000256" key="6">
    <source>
        <dbReference type="ARBA" id="ARBA00005520"/>
    </source>
</evidence>
<dbReference type="GO" id="GO:0008686">
    <property type="term" value="F:3,4-dihydroxy-2-butanone-4-phosphate synthase activity"/>
    <property type="evidence" value="ECO:0007669"/>
    <property type="project" value="UniProtKB-UniRule"/>
</dbReference>
<comment type="function">
    <text evidence="3 20">Catalyzes the conversion of D-ribulose 5-phosphate to formate and 3,4-dihydroxy-2-butanone 4-phosphate.</text>
</comment>
<sequence>MEIKLDTIEEAIEEIKAGKAVIVVDDEDRENEGDFVTAARNATPEMINFMALHGRGLICVPMSGERCDELKLDPMVGKNTSNHETNFTVSVDLLGYGCTTGISASDRSKTVKALINPEIKPEELGRPGHIFPLRAMEGGVLRRSGHTEATVDLSRLAGFEPAGVLVEIMNEDGEMARLPDLYKIARRFNLKLICIKDLIAYRLKHDSLIRKEVSVKMPTAWGEFNLTAFTQTDTGEPHLALTKGSWEKDEPVLVRVHSSCVTGDIFGSCRCDCGPQLHKAMEMIEKEGKGVILYMHQEGRGIGLVNKLKAYNLQEHGLDTVDANLELGFKMDQRDYGVGAQILRYLGVSKMRLMTNNPTKRAGLIGYGLEVVENVPIEIKSNLHNELYLRTKRDKMGHMIMQDVGHIK</sequence>
<dbReference type="InterPro" id="IPR016299">
    <property type="entry name" value="Riboflavin_synth_RibBA"/>
</dbReference>
<dbReference type="PANTHER" id="PTHR21327">
    <property type="entry name" value="GTP CYCLOHYDROLASE II-RELATED"/>
    <property type="match status" value="1"/>
</dbReference>
<comment type="cofactor">
    <cofactor evidence="2">
        <name>Mn(2+)</name>
        <dbReference type="ChEBI" id="CHEBI:29035"/>
    </cofactor>
</comment>
<dbReference type="NCBIfam" id="NF006803">
    <property type="entry name" value="PRK09311.1"/>
    <property type="match status" value="1"/>
</dbReference>
<dbReference type="InterPro" id="IPR017945">
    <property type="entry name" value="DHBP_synth_RibB-like_a/b_dom"/>
</dbReference>
<keyword evidence="8 20" id="KW-0686">Riboflavin biosynthesis</keyword>
<keyword evidence="10 20" id="KW-0547">Nucleotide-binding</keyword>
<dbReference type="HAMAP" id="MF_01283">
    <property type="entry name" value="RibBA"/>
    <property type="match status" value="1"/>
</dbReference>
<organism evidence="22 23">
    <name type="scientific">Anseongella ginsenosidimutans</name>
    <dbReference type="NCBI Taxonomy" id="496056"/>
    <lineage>
        <taxon>Bacteria</taxon>
        <taxon>Pseudomonadati</taxon>
        <taxon>Bacteroidota</taxon>
        <taxon>Sphingobacteriia</taxon>
        <taxon>Sphingobacteriales</taxon>
        <taxon>Sphingobacteriaceae</taxon>
        <taxon>Anseongella</taxon>
    </lineage>
</organism>
<feature type="site" description="Essential for DHBP synthase activity" evidence="20">
    <location>
        <position position="129"/>
    </location>
</feature>
<evidence type="ECO:0000256" key="8">
    <source>
        <dbReference type="ARBA" id="ARBA00022619"/>
    </source>
</evidence>
<dbReference type="GO" id="GO:0030145">
    <property type="term" value="F:manganese ion binding"/>
    <property type="evidence" value="ECO:0007669"/>
    <property type="project" value="UniProtKB-UniRule"/>
</dbReference>
<comment type="cofactor">
    <cofactor evidence="20">
        <name>Mg(2+)</name>
        <dbReference type="ChEBI" id="CHEBI:18420"/>
    </cofactor>
    <cofactor evidence="20">
        <name>Mn(2+)</name>
        <dbReference type="ChEBI" id="CHEBI:29035"/>
    </cofactor>
    <text evidence="20">Binds 2 divalent metal cations per subunit. Magnesium or manganese.</text>
</comment>
<evidence type="ECO:0000256" key="18">
    <source>
        <dbReference type="ARBA" id="ARBA00043932"/>
    </source>
</evidence>
<keyword evidence="11 20" id="KW-0378">Hydrolase</keyword>
<evidence type="ECO:0000256" key="13">
    <source>
        <dbReference type="ARBA" id="ARBA00022842"/>
    </source>
</evidence>
<dbReference type="GO" id="GO:0008270">
    <property type="term" value="F:zinc ion binding"/>
    <property type="evidence" value="ECO:0007669"/>
    <property type="project" value="UniProtKB-UniRule"/>
</dbReference>
<keyword evidence="13 20" id="KW-0460">Magnesium</keyword>
<feature type="binding site" evidence="20">
    <location>
        <position position="360"/>
    </location>
    <ligand>
        <name>GTP</name>
        <dbReference type="ChEBI" id="CHEBI:37565"/>
    </ligand>
</feature>
<dbReference type="OrthoDB" id="9793111at2"/>
<dbReference type="PANTHER" id="PTHR21327:SF18">
    <property type="entry name" value="3,4-DIHYDROXY-2-BUTANONE 4-PHOSPHATE SYNTHASE"/>
    <property type="match status" value="1"/>
</dbReference>
<feature type="binding site" evidence="20">
    <location>
        <position position="271"/>
    </location>
    <ligand>
        <name>Zn(2+)</name>
        <dbReference type="ChEBI" id="CHEBI:29105"/>
        <note>catalytic</note>
    </ligand>
</feature>
<feature type="binding site" evidence="20">
    <location>
        <position position="320"/>
    </location>
    <ligand>
        <name>GTP</name>
        <dbReference type="ChEBI" id="CHEBI:37565"/>
    </ligand>
</feature>
<accession>A0A4R3L1F2</accession>
<dbReference type="Gene3D" id="3.90.870.10">
    <property type="entry name" value="DHBP synthase"/>
    <property type="match status" value="1"/>
</dbReference>
<reference evidence="22 23" key="1">
    <citation type="submission" date="2019-03" db="EMBL/GenBank/DDBJ databases">
        <title>Genomic Encyclopedia of Type Strains, Phase IV (KMG-IV): sequencing the most valuable type-strain genomes for metagenomic binning, comparative biology and taxonomic classification.</title>
        <authorList>
            <person name="Goeker M."/>
        </authorList>
    </citation>
    <scope>NUCLEOTIDE SEQUENCE [LARGE SCALE GENOMIC DNA]</scope>
    <source>
        <strain evidence="22 23">DSM 21100</strain>
    </source>
</reference>
<feature type="active site" description="Nucleophile; for GTP cyclohydrolase activity" evidence="20">
    <location>
        <position position="334"/>
    </location>
</feature>
<evidence type="ECO:0000256" key="20">
    <source>
        <dbReference type="HAMAP-Rule" id="MF_01283"/>
    </source>
</evidence>
<gene>
    <name evidence="20" type="primary">ribBA</name>
    <name evidence="22" type="ORF">EDD80_101442</name>
</gene>
<comment type="similarity">
    <text evidence="7 20">In the C-terminal section; belongs to the GTP cyclohydrolase II family.</text>
</comment>
<feature type="binding site" evidence="20">
    <location>
        <position position="30"/>
    </location>
    <ligand>
        <name>Mg(2+)</name>
        <dbReference type="ChEBI" id="CHEBI:18420"/>
        <label>2</label>
    </ligand>
</feature>
<comment type="caution">
    <text evidence="22">The sequence shown here is derived from an EMBL/GenBank/DDBJ whole genome shotgun (WGS) entry which is preliminary data.</text>
</comment>
<dbReference type="EC" id="3.5.4.25" evidence="20"/>
<name>A0A4R3L1F2_9SPHI</name>
<feature type="binding site" evidence="20">
    <location>
        <position position="146"/>
    </location>
    <ligand>
        <name>Mg(2+)</name>
        <dbReference type="ChEBI" id="CHEBI:18420"/>
        <label>2</label>
    </ligand>
</feature>
<dbReference type="EMBL" id="SMAD01000001">
    <property type="protein sequence ID" value="TCS90242.1"/>
    <property type="molecule type" value="Genomic_DNA"/>
</dbReference>
<dbReference type="GO" id="GO:0005829">
    <property type="term" value="C:cytosol"/>
    <property type="evidence" value="ECO:0007669"/>
    <property type="project" value="TreeGrafter"/>
</dbReference>
<evidence type="ECO:0000256" key="10">
    <source>
        <dbReference type="ARBA" id="ARBA00022741"/>
    </source>
</evidence>
<keyword evidence="23" id="KW-1185">Reference proteome</keyword>
<feature type="binding site" evidence="20">
    <location>
        <position position="167"/>
    </location>
    <ligand>
        <name>D-ribulose 5-phosphate</name>
        <dbReference type="ChEBI" id="CHEBI:58121"/>
    </ligand>
</feature>
<evidence type="ECO:0000256" key="12">
    <source>
        <dbReference type="ARBA" id="ARBA00022833"/>
    </source>
</evidence>
<dbReference type="NCBIfam" id="TIGR00505">
    <property type="entry name" value="ribA"/>
    <property type="match status" value="1"/>
</dbReference>
<dbReference type="FunFam" id="3.90.870.10:FF:000001">
    <property type="entry name" value="Riboflavin biosynthesis protein RibBA"/>
    <property type="match status" value="1"/>
</dbReference>
<dbReference type="GO" id="GO:0005525">
    <property type="term" value="F:GTP binding"/>
    <property type="evidence" value="ECO:0007669"/>
    <property type="project" value="UniProtKB-KW"/>
</dbReference>
<comment type="pathway">
    <text evidence="4 20">Cofactor biosynthesis; riboflavin biosynthesis; 5-amino-6-(D-ribitylamino)uracil from GTP: step 1/4.</text>
</comment>
<feature type="binding site" evidence="20">
    <location>
        <begin position="255"/>
        <end position="259"/>
    </location>
    <ligand>
        <name>GTP</name>
        <dbReference type="ChEBI" id="CHEBI:37565"/>
    </ligand>
</feature>
<comment type="similarity">
    <text evidence="6 20">In the N-terminal section; belongs to the DHBP synthase family.</text>
</comment>
<feature type="site" description="Essential for DHBP synthase activity" evidence="20">
    <location>
        <position position="167"/>
    </location>
</feature>
<dbReference type="RefSeq" id="WP_132127686.1">
    <property type="nucleotide sequence ID" value="NZ_CP042432.1"/>
</dbReference>
<evidence type="ECO:0000313" key="22">
    <source>
        <dbReference type="EMBL" id="TCS90242.1"/>
    </source>
</evidence>
<dbReference type="InterPro" id="IPR036144">
    <property type="entry name" value="RibA-like_sf"/>
</dbReference>
<dbReference type="HAMAP" id="MF_00179">
    <property type="entry name" value="RibA"/>
    <property type="match status" value="1"/>
</dbReference>
<feature type="binding site" evidence="20">
    <location>
        <position position="355"/>
    </location>
    <ligand>
        <name>GTP</name>
        <dbReference type="ChEBI" id="CHEBI:37565"/>
    </ligand>
</feature>
<feature type="binding site" evidence="20">
    <location>
        <position position="34"/>
    </location>
    <ligand>
        <name>D-ribulose 5-phosphate</name>
        <dbReference type="ChEBI" id="CHEBI:58121"/>
    </ligand>
</feature>